<proteinExistence type="predicted"/>
<evidence type="ECO:0000313" key="2">
    <source>
        <dbReference type="EMBL" id="UOO89607.1"/>
    </source>
</evidence>
<dbReference type="EMBL" id="CP091511">
    <property type="protein sequence ID" value="UOO89607.1"/>
    <property type="molecule type" value="Genomic_DNA"/>
</dbReference>
<evidence type="ECO:0000313" key="3">
    <source>
        <dbReference type="Proteomes" id="UP000832011"/>
    </source>
</evidence>
<dbReference type="Proteomes" id="UP000832011">
    <property type="component" value="Chromosome"/>
</dbReference>
<feature type="region of interest" description="Disordered" evidence="1">
    <location>
        <begin position="1"/>
        <end position="20"/>
    </location>
</feature>
<accession>A0ABY4E882</accession>
<name>A0ABY4E882_9NEIS</name>
<gene>
    <name evidence="2" type="ORF">LVJ82_01075</name>
</gene>
<sequence>MPSVPGELMVQPLRPNAPSQGTTQALLEHAVEFGAYVGQLENQNHA</sequence>
<organism evidence="2 3">
    <name type="scientific">Vitreoscilla massiliensis</name>
    <dbReference type="NCBI Taxonomy" id="1689272"/>
    <lineage>
        <taxon>Bacteria</taxon>
        <taxon>Pseudomonadati</taxon>
        <taxon>Pseudomonadota</taxon>
        <taxon>Betaproteobacteria</taxon>
        <taxon>Neisseriales</taxon>
        <taxon>Neisseriaceae</taxon>
        <taxon>Vitreoscilla</taxon>
    </lineage>
</organism>
<evidence type="ECO:0000256" key="1">
    <source>
        <dbReference type="SAM" id="MobiDB-lite"/>
    </source>
</evidence>
<dbReference type="RefSeq" id="WP_187119844.1">
    <property type="nucleotide sequence ID" value="NZ_CABKVG010000007.1"/>
</dbReference>
<reference evidence="2 3" key="1">
    <citation type="journal article" date="2022" name="Res Sq">
        <title>Evolution of multicellular longitudinally dividing oral cavity symbionts (Neisseriaceae).</title>
        <authorList>
            <person name="Nyongesa S."/>
            <person name="Weber P."/>
            <person name="Bernet E."/>
            <person name="Pullido F."/>
            <person name="Nieckarz M."/>
            <person name="Delaby M."/>
            <person name="Nieves C."/>
            <person name="Viehboeck T."/>
            <person name="Krause N."/>
            <person name="Rivera-Millot A."/>
            <person name="Nakamura A."/>
            <person name="Vischer N."/>
            <person name="VanNieuwenhze M."/>
            <person name="Brun Y."/>
            <person name="Cava F."/>
            <person name="Bulgheresi S."/>
            <person name="Veyrier F."/>
        </authorList>
    </citation>
    <scope>NUCLEOTIDE SEQUENCE [LARGE SCALE GENOMIC DNA]</scope>
    <source>
        <strain evidence="2 3">SN4</strain>
    </source>
</reference>
<protein>
    <submittedName>
        <fullName evidence="2">Uncharacterized protein</fullName>
    </submittedName>
</protein>
<keyword evidence="3" id="KW-1185">Reference proteome</keyword>